<feature type="domain" description="RES" evidence="1">
    <location>
        <begin position="21"/>
        <end position="148"/>
    </location>
</feature>
<dbReference type="Proteomes" id="UP001156670">
    <property type="component" value="Unassembled WGS sequence"/>
</dbReference>
<dbReference type="EMBL" id="BSOB01000005">
    <property type="protein sequence ID" value="GLQ91650.1"/>
    <property type="molecule type" value="Genomic_DNA"/>
</dbReference>
<keyword evidence="3" id="KW-1185">Reference proteome</keyword>
<evidence type="ECO:0000259" key="1">
    <source>
        <dbReference type="SMART" id="SM00953"/>
    </source>
</evidence>
<evidence type="ECO:0000313" key="3">
    <source>
        <dbReference type="Proteomes" id="UP001156670"/>
    </source>
</evidence>
<dbReference type="InterPro" id="IPR014914">
    <property type="entry name" value="RES_dom"/>
</dbReference>
<dbReference type="RefSeq" id="WP_284319410.1">
    <property type="nucleotide sequence ID" value="NZ_BSOB01000005.1"/>
</dbReference>
<accession>A0ABQ5XMA5</accession>
<evidence type="ECO:0000313" key="2">
    <source>
        <dbReference type="EMBL" id="GLQ91650.1"/>
    </source>
</evidence>
<dbReference type="Pfam" id="PF08808">
    <property type="entry name" value="RES"/>
    <property type="match status" value="1"/>
</dbReference>
<organism evidence="2 3">
    <name type="scientific">Dyella acidisoli</name>
    <dbReference type="NCBI Taxonomy" id="1867834"/>
    <lineage>
        <taxon>Bacteria</taxon>
        <taxon>Pseudomonadati</taxon>
        <taxon>Pseudomonadota</taxon>
        <taxon>Gammaproteobacteria</taxon>
        <taxon>Lysobacterales</taxon>
        <taxon>Rhodanobacteraceae</taxon>
        <taxon>Dyella</taxon>
    </lineage>
</organism>
<comment type="caution">
    <text evidence="2">The sequence shown here is derived from an EMBL/GenBank/DDBJ whole genome shotgun (WGS) entry which is preliminary data.</text>
</comment>
<sequence length="153" mass="16734">MELILVATAWRIAVDTITYKADDRTGACAALTGGRWSAIGTSIIYASPSIALAMLETLVHVSSDTLPLNRYLVRIDIPDMVWSRACTLPCHENQAELTTGQVTAQAGAVWMRSGRSALMRVPSAVIREEFNVLINPAHADAKRINIVKLRRFG</sequence>
<protein>
    <recommendedName>
        <fullName evidence="1">RES domain-containing protein</fullName>
    </recommendedName>
</protein>
<reference evidence="3" key="1">
    <citation type="journal article" date="2019" name="Int. J. Syst. Evol. Microbiol.">
        <title>The Global Catalogue of Microorganisms (GCM) 10K type strain sequencing project: providing services to taxonomists for standard genome sequencing and annotation.</title>
        <authorList>
            <consortium name="The Broad Institute Genomics Platform"/>
            <consortium name="The Broad Institute Genome Sequencing Center for Infectious Disease"/>
            <person name="Wu L."/>
            <person name="Ma J."/>
        </authorList>
    </citation>
    <scope>NUCLEOTIDE SEQUENCE [LARGE SCALE GENOMIC DNA]</scope>
    <source>
        <strain evidence="3">NBRC 111980</strain>
    </source>
</reference>
<proteinExistence type="predicted"/>
<dbReference type="SMART" id="SM00953">
    <property type="entry name" value="RES"/>
    <property type="match status" value="1"/>
</dbReference>
<gene>
    <name evidence="2" type="ORF">GCM10007901_06000</name>
</gene>
<name>A0ABQ5XMA5_9GAMM</name>